<dbReference type="Gene3D" id="3.30.420.40">
    <property type="match status" value="2"/>
</dbReference>
<dbReference type="InterPro" id="IPR043129">
    <property type="entry name" value="ATPase_NBD"/>
</dbReference>
<name>A0A5S4ZQS3_9FIRM</name>
<keyword evidence="3" id="KW-1185">Reference proteome</keyword>
<reference evidence="2 3" key="1">
    <citation type="submission" date="2019-07" db="EMBL/GenBank/DDBJ databases">
        <title>Genomic Encyclopedia of Type Strains, Phase I: the one thousand microbial genomes (KMG-I) project.</title>
        <authorList>
            <person name="Kyrpides N."/>
        </authorList>
    </citation>
    <scope>NUCLEOTIDE SEQUENCE [LARGE SCALE GENOMIC DNA]</scope>
    <source>
        <strain evidence="2 3">DSM 6562</strain>
    </source>
</reference>
<evidence type="ECO:0000313" key="3">
    <source>
        <dbReference type="Proteomes" id="UP000323166"/>
    </source>
</evidence>
<dbReference type="PANTHER" id="PTHR32432">
    <property type="entry name" value="CELL DIVISION PROTEIN FTSA-RELATED"/>
    <property type="match status" value="1"/>
</dbReference>
<accession>A0A5S4ZQS3</accession>
<dbReference type="InterPro" id="IPR050696">
    <property type="entry name" value="FtsA/MreB"/>
</dbReference>
<protein>
    <submittedName>
        <fullName evidence="2">Type IV pilus assembly protein PilM</fullName>
    </submittedName>
</protein>
<evidence type="ECO:0000313" key="2">
    <source>
        <dbReference type="EMBL" id="TYO95062.1"/>
    </source>
</evidence>
<dbReference type="GO" id="GO:0051301">
    <property type="term" value="P:cell division"/>
    <property type="evidence" value="ECO:0007669"/>
    <property type="project" value="InterPro"/>
</dbReference>
<dbReference type="Pfam" id="PF11104">
    <property type="entry name" value="PilM_2"/>
    <property type="match status" value="1"/>
</dbReference>
<comment type="caution">
    <text evidence="2">The sequence shown here is derived from an EMBL/GenBank/DDBJ whole genome shotgun (WGS) entry which is preliminary data.</text>
</comment>
<dbReference type="CDD" id="cd24049">
    <property type="entry name" value="ASKHA_NBD_PilM"/>
    <property type="match status" value="1"/>
</dbReference>
<dbReference type="EMBL" id="VNHM01000009">
    <property type="protein sequence ID" value="TYO95062.1"/>
    <property type="molecule type" value="Genomic_DNA"/>
</dbReference>
<organism evidence="2 3">
    <name type="scientific">Desulfallas thermosapovorans DSM 6562</name>
    <dbReference type="NCBI Taxonomy" id="1121431"/>
    <lineage>
        <taxon>Bacteria</taxon>
        <taxon>Bacillati</taxon>
        <taxon>Bacillota</taxon>
        <taxon>Clostridia</taxon>
        <taxon>Eubacteriales</taxon>
        <taxon>Desulfallaceae</taxon>
        <taxon>Desulfallas</taxon>
    </lineage>
</organism>
<dbReference type="SUPFAM" id="SSF53067">
    <property type="entry name" value="Actin-like ATPase domain"/>
    <property type="match status" value="2"/>
</dbReference>
<proteinExistence type="predicted"/>
<feature type="domain" description="SHS2" evidence="1">
    <location>
        <begin position="9"/>
        <end position="176"/>
    </location>
</feature>
<gene>
    <name evidence="2" type="ORF">LX24_01789</name>
</gene>
<dbReference type="InterPro" id="IPR003494">
    <property type="entry name" value="SHS2_FtsA"/>
</dbReference>
<dbReference type="PIRSF" id="PIRSF019169">
    <property type="entry name" value="PilM"/>
    <property type="match status" value="1"/>
</dbReference>
<dbReference type="AlphaFoldDB" id="A0A5S4ZQS3"/>
<sequence>MGFFKTSGAVGLELDTGVVRVVALSGDKHAPTLLTAGEIAIPEDAVSEGVVNDVDAVARALEELWGKFRINSRDVVLGISNQGVMMRLANFPKIPDNKLERALRFQAGEYFPIPLEELVFDFSVLGEVEGEHGPQLQILLVAARRDLLDKSLEALQRATLMPRVVDTSALALLRTLPGRRLEEESLLLVDISNGLTMLQLVAGGVPRFARVIPHSLKTYARELDRPLDELLETASQAAAAKQDGGIPNIKLTVTGEPHGTEQWPVRATGEWELALANEIRSSIGYYMSQTGTVVVDGVIVSGRGARVAGLPEFLQAEIEVPVEIVDPLVNIKGSARGKGVDMQYNGPDFAVCIGLALRGLED</sequence>
<dbReference type="SMART" id="SM00842">
    <property type="entry name" value="FtsA"/>
    <property type="match status" value="1"/>
</dbReference>
<dbReference type="PANTHER" id="PTHR32432:SF3">
    <property type="entry name" value="ETHANOLAMINE UTILIZATION PROTEIN EUTJ"/>
    <property type="match status" value="1"/>
</dbReference>
<dbReference type="Proteomes" id="UP000323166">
    <property type="component" value="Unassembled WGS sequence"/>
</dbReference>
<evidence type="ECO:0000259" key="1">
    <source>
        <dbReference type="SMART" id="SM00842"/>
    </source>
</evidence>
<dbReference type="InterPro" id="IPR005883">
    <property type="entry name" value="PilM"/>
</dbReference>
<dbReference type="NCBIfam" id="TIGR01175">
    <property type="entry name" value="pilM"/>
    <property type="match status" value="1"/>
</dbReference>
<dbReference type="RefSeq" id="WP_166511802.1">
    <property type="nucleotide sequence ID" value="NZ_VNHM01000009.1"/>
</dbReference>
<dbReference type="Gene3D" id="3.30.1490.300">
    <property type="match status" value="1"/>
</dbReference>